<accession>A0ABW0MR58</accession>
<evidence type="ECO:0000313" key="3">
    <source>
        <dbReference type="EMBL" id="MFC5480378.1"/>
    </source>
</evidence>
<evidence type="ECO:0000313" key="4">
    <source>
        <dbReference type="Proteomes" id="UP001596101"/>
    </source>
</evidence>
<gene>
    <name evidence="3" type="ORF">ACFPQ5_19430</name>
</gene>
<name>A0ABW0MR58_9BURK</name>
<evidence type="ECO:0000256" key="1">
    <source>
        <dbReference type="SAM" id="SignalP"/>
    </source>
</evidence>
<keyword evidence="1" id="KW-0732">Signal</keyword>
<protein>
    <submittedName>
        <fullName evidence="3">PEP-CTERM sorting domain-containing protein</fullName>
    </submittedName>
</protein>
<sequence>MNISHSLRKLLAVCAISAAAEANAVPVLLVNEEGILTGANGVDIAGTLYDISFSEGSCNSLFGGRCDQRLFAFANAAEALAAGEALLEQVFVDGPAGQFDSRPDTIFGCTNLQNCHSFIPHQFIETVDMDGLIAIQDVVNNADGSDVINEMVFAEETLASDFDNYNYVLFTRVSDGQEIPEPGSVALMGLALAALGWSRRRKTKA</sequence>
<dbReference type="RefSeq" id="WP_379759588.1">
    <property type="nucleotide sequence ID" value="NZ_JBHSMR010000013.1"/>
</dbReference>
<feature type="signal peptide" evidence="1">
    <location>
        <begin position="1"/>
        <end position="24"/>
    </location>
</feature>
<reference evidence="4" key="1">
    <citation type="journal article" date="2019" name="Int. J. Syst. Evol. Microbiol.">
        <title>The Global Catalogue of Microorganisms (GCM) 10K type strain sequencing project: providing services to taxonomists for standard genome sequencing and annotation.</title>
        <authorList>
            <consortium name="The Broad Institute Genomics Platform"/>
            <consortium name="The Broad Institute Genome Sequencing Center for Infectious Disease"/>
            <person name="Wu L."/>
            <person name="Ma J."/>
        </authorList>
    </citation>
    <scope>NUCLEOTIDE SEQUENCE [LARGE SCALE GENOMIC DNA]</scope>
    <source>
        <strain evidence="4">CCUG 43111</strain>
    </source>
</reference>
<organism evidence="3 4">
    <name type="scientific">Massilia suwonensis</name>
    <dbReference type="NCBI Taxonomy" id="648895"/>
    <lineage>
        <taxon>Bacteria</taxon>
        <taxon>Pseudomonadati</taxon>
        <taxon>Pseudomonadota</taxon>
        <taxon>Betaproteobacteria</taxon>
        <taxon>Burkholderiales</taxon>
        <taxon>Oxalobacteraceae</taxon>
        <taxon>Telluria group</taxon>
        <taxon>Massilia</taxon>
    </lineage>
</organism>
<proteinExistence type="predicted"/>
<feature type="domain" description="Ice-binding protein C-terminal" evidence="2">
    <location>
        <begin position="179"/>
        <end position="200"/>
    </location>
</feature>
<evidence type="ECO:0000259" key="2">
    <source>
        <dbReference type="Pfam" id="PF07589"/>
    </source>
</evidence>
<feature type="chain" id="PRO_5046910939" evidence="1">
    <location>
        <begin position="25"/>
        <end position="205"/>
    </location>
</feature>
<dbReference type="EMBL" id="JBHSMR010000013">
    <property type="protein sequence ID" value="MFC5480378.1"/>
    <property type="molecule type" value="Genomic_DNA"/>
</dbReference>
<comment type="caution">
    <text evidence="3">The sequence shown here is derived from an EMBL/GenBank/DDBJ whole genome shotgun (WGS) entry which is preliminary data.</text>
</comment>
<dbReference type="InterPro" id="IPR013424">
    <property type="entry name" value="Ice-binding_C"/>
</dbReference>
<dbReference type="Pfam" id="PF07589">
    <property type="entry name" value="PEP-CTERM"/>
    <property type="match status" value="1"/>
</dbReference>
<dbReference type="NCBIfam" id="TIGR02595">
    <property type="entry name" value="PEP_CTERM"/>
    <property type="match status" value="1"/>
</dbReference>
<keyword evidence="4" id="KW-1185">Reference proteome</keyword>
<dbReference type="Proteomes" id="UP001596101">
    <property type="component" value="Unassembled WGS sequence"/>
</dbReference>